<sequence length="109" mass="11398">MTTIGVSATTEFADRPAPARVDVSGTNAYSPGAGISTTSEKRVFETGALVVDPGDPFPFPEATMDRLLNPQTVLPPAPTTPGPLTLTSTRARRAVESVRAACPDTRWAA</sequence>
<name>A0A7W3RJC9_STRMR</name>
<dbReference type="EMBL" id="JACJIJ010000002">
    <property type="protein sequence ID" value="MBA9051223.1"/>
    <property type="molecule type" value="Genomic_DNA"/>
</dbReference>
<dbReference type="AlphaFoldDB" id="A0A7W3RJC9"/>
<evidence type="ECO:0000313" key="1">
    <source>
        <dbReference type="EMBL" id="MBA9051223.1"/>
    </source>
</evidence>
<evidence type="ECO:0000313" key="2">
    <source>
        <dbReference type="Proteomes" id="UP000577386"/>
    </source>
</evidence>
<reference evidence="1 2" key="1">
    <citation type="submission" date="2020-08" db="EMBL/GenBank/DDBJ databases">
        <title>Sequencing the genomes of 1000 actinobacteria strains.</title>
        <authorList>
            <person name="Klenk H.-P."/>
        </authorList>
    </citation>
    <scope>NUCLEOTIDE SEQUENCE [LARGE SCALE GENOMIC DNA]</scope>
    <source>
        <strain evidence="1 2">DSM 41827</strain>
    </source>
</reference>
<dbReference type="GeneID" id="93978936"/>
<keyword evidence="2" id="KW-1185">Reference proteome</keyword>
<gene>
    <name evidence="1" type="ORF">HDA42_000401</name>
</gene>
<accession>A0A7W3RJC9</accession>
<comment type="caution">
    <text evidence="1">The sequence shown here is derived from an EMBL/GenBank/DDBJ whole genome shotgun (WGS) entry which is preliminary data.</text>
</comment>
<organism evidence="1 2">
    <name type="scientific">Streptomyces murinus</name>
    <dbReference type="NCBI Taxonomy" id="33900"/>
    <lineage>
        <taxon>Bacteria</taxon>
        <taxon>Bacillati</taxon>
        <taxon>Actinomycetota</taxon>
        <taxon>Actinomycetes</taxon>
        <taxon>Kitasatosporales</taxon>
        <taxon>Streptomycetaceae</taxon>
        <taxon>Streptomyces</taxon>
    </lineage>
</organism>
<dbReference type="Proteomes" id="UP000577386">
    <property type="component" value="Unassembled WGS sequence"/>
</dbReference>
<proteinExistence type="predicted"/>
<protein>
    <submittedName>
        <fullName evidence="1">Uncharacterized protein</fullName>
    </submittedName>
</protein>
<dbReference type="RefSeq" id="WP_182774598.1">
    <property type="nucleotide sequence ID" value="NZ_BAAAHW010000011.1"/>
</dbReference>